<evidence type="ECO:0000256" key="8">
    <source>
        <dbReference type="ARBA" id="ARBA00022927"/>
    </source>
</evidence>
<evidence type="ECO:0000256" key="3">
    <source>
        <dbReference type="ARBA" id="ARBA00004496"/>
    </source>
</evidence>
<dbReference type="OrthoDB" id="10531952at2759"/>
<reference evidence="13 14" key="1">
    <citation type="submission" date="2025-04" db="UniProtKB">
        <authorList>
            <consortium name="RefSeq"/>
        </authorList>
    </citation>
    <scope>IDENTIFICATION</scope>
    <source>
        <tissue evidence="13 14">Whole organism</tissue>
    </source>
</reference>
<evidence type="ECO:0000256" key="5">
    <source>
        <dbReference type="ARBA" id="ARBA00017036"/>
    </source>
</evidence>
<evidence type="ECO:0000256" key="1">
    <source>
        <dbReference type="ARBA" id="ARBA00003202"/>
    </source>
</evidence>
<evidence type="ECO:0000313" key="13">
    <source>
        <dbReference type="RefSeq" id="XP_018019863.1"/>
    </source>
</evidence>
<dbReference type="PANTHER" id="PTHR31196">
    <property type="entry name" value="RNA POLYMERASE II NUCLEAR LOCALIZATION PROTEIN SLC7A6OS-RELATED"/>
    <property type="match status" value="1"/>
</dbReference>
<comment type="similarity">
    <text evidence="4">Belongs to the IWR1/SLC7A6OS family.</text>
</comment>
<keyword evidence="7" id="KW-0963">Cytoplasm</keyword>
<dbReference type="InterPro" id="IPR040218">
    <property type="entry name" value="SLC7A6OS"/>
</dbReference>
<evidence type="ECO:0000256" key="10">
    <source>
        <dbReference type="SAM" id="MobiDB-lite"/>
    </source>
</evidence>
<evidence type="ECO:0000259" key="11">
    <source>
        <dbReference type="Pfam" id="PF08574"/>
    </source>
</evidence>
<feature type="domain" description="Transcription factor Iwr1" evidence="11">
    <location>
        <begin position="190"/>
        <end position="250"/>
    </location>
</feature>
<name>A0A8B7P1G4_HYAAZ</name>
<keyword evidence="9" id="KW-0539">Nucleus</keyword>
<dbReference type="GO" id="GO:0005737">
    <property type="term" value="C:cytoplasm"/>
    <property type="evidence" value="ECO:0007669"/>
    <property type="project" value="UniProtKB-SubCell"/>
</dbReference>
<comment type="subcellular location">
    <subcellularLocation>
        <location evidence="3">Cytoplasm</location>
    </subcellularLocation>
    <subcellularLocation>
        <location evidence="2">Nucleus</location>
    </subcellularLocation>
</comment>
<gene>
    <name evidence="13 14" type="primary">LOC108676314</name>
</gene>
<evidence type="ECO:0000256" key="2">
    <source>
        <dbReference type="ARBA" id="ARBA00004123"/>
    </source>
</evidence>
<dbReference type="GO" id="GO:0015031">
    <property type="term" value="P:protein transport"/>
    <property type="evidence" value="ECO:0007669"/>
    <property type="project" value="UniProtKB-KW"/>
</dbReference>
<sequence length="339" mass="38440">MDYKIICVKRPLESEPLDEINVNCKRSKLETPFTLPLVTTLKSKEENLAPVIKNIILKCKQEKLQRLQEQKGLSYSDLFKYKTNKLKPRKTTVNSAASSKRYQIVNKRRGLDELDMESRQFLATTDRFKLGLGGSSDCRNDQKSLPSTPDETKNCASSDDGLNIEVLDVDIIPPEEDMICMNGVPLENSFVYDIFLTQVPQGFAAEDFDIYQAANAPVYMPDNDEDDEDGNESEDSNAENFYGNDYPDEESSDDAESDDEVMNSRSRCWDADLSSMMEESLNLASGSGKRKKQTYMDVSVPDDIRGMLDWRKLDRAARGDDDDDSNESSIYDEDVYGFK</sequence>
<dbReference type="Proteomes" id="UP000694843">
    <property type="component" value="Unplaced"/>
</dbReference>
<evidence type="ECO:0000313" key="14">
    <source>
        <dbReference type="RefSeq" id="XP_018019865.1"/>
    </source>
</evidence>
<dbReference type="InterPro" id="IPR013883">
    <property type="entry name" value="TF_Iwr1_dom"/>
</dbReference>
<feature type="compositionally biased region" description="Acidic residues" evidence="10">
    <location>
        <begin position="222"/>
        <end position="237"/>
    </location>
</feature>
<feature type="compositionally biased region" description="Acidic residues" evidence="10">
    <location>
        <begin position="320"/>
        <end position="339"/>
    </location>
</feature>
<feature type="compositionally biased region" description="Polar residues" evidence="10">
    <location>
        <begin position="143"/>
        <end position="157"/>
    </location>
</feature>
<keyword evidence="8" id="KW-0653">Protein transport</keyword>
<evidence type="ECO:0000313" key="12">
    <source>
        <dbReference type="Proteomes" id="UP000694843"/>
    </source>
</evidence>
<feature type="region of interest" description="Disordered" evidence="10">
    <location>
        <begin position="315"/>
        <end position="339"/>
    </location>
</feature>
<dbReference type="GO" id="GO:0005634">
    <property type="term" value="C:nucleus"/>
    <property type="evidence" value="ECO:0007669"/>
    <property type="project" value="UniProtKB-SubCell"/>
</dbReference>
<protein>
    <recommendedName>
        <fullName evidence="5">Probable RNA polymerase II nuclear localization protein SLC7A6OS</fullName>
    </recommendedName>
</protein>
<dbReference type="CTD" id="49505"/>
<evidence type="ECO:0000256" key="9">
    <source>
        <dbReference type="ARBA" id="ARBA00023242"/>
    </source>
</evidence>
<evidence type="ECO:0000256" key="7">
    <source>
        <dbReference type="ARBA" id="ARBA00022490"/>
    </source>
</evidence>
<dbReference type="KEGG" id="hazt:108676314"/>
<organism evidence="12 13">
    <name type="scientific">Hyalella azteca</name>
    <name type="common">Amphipod</name>
    <dbReference type="NCBI Taxonomy" id="294128"/>
    <lineage>
        <taxon>Eukaryota</taxon>
        <taxon>Metazoa</taxon>
        <taxon>Ecdysozoa</taxon>
        <taxon>Arthropoda</taxon>
        <taxon>Crustacea</taxon>
        <taxon>Multicrustacea</taxon>
        <taxon>Malacostraca</taxon>
        <taxon>Eumalacostraca</taxon>
        <taxon>Peracarida</taxon>
        <taxon>Amphipoda</taxon>
        <taxon>Senticaudata</taxon>
        <taxon>Talitrida</taxon>
        <taxon>Talitroidea</taxon>
        <taxon>Hyalellidae</taxon>
        <taxon>Hyalella</taxon>
    </lineage>
</organism>
<feature type="compositionally biased region" description="Acidic residues" evidence="10">
    <location>
        <begin position="246"/>
        <end position="261"/>
    </location>
</feature>
<evidence type="ECO:0000256" key="6">
    <source>
        <dbReference type="ARBA" id="ARBA00022448"/>
    </source>
</evidence>
<dbReference type="AlphaFoldDB" id="A0A8B7P1G4"/>
<accession>A0A8B7P1G4</accession>
<keyword evidence="12" id="KW-1185">Reference proteome</keyword>
<dbReference type="GeneID" id="108676314"/>
<evidence type="ECO:0000256" key="4">
    <source>
        <dbReference type="ARBA" id="ARBA00010218"/>
    </source>
</evidence>
<keyword evidence="6" id="KW-0813">Transport</keyword>
<feature type="region of interest" description="Disordered" evidence="10">
    <location>
        <begin position="218"/>
        <end position="264"/>
    </location>
</feature>
<comment type="function">
    <text evidence="1">Directs RNA polymerase II nuclear import.</text>
</comment>
<proteinExistence type="inferred from homology"/>
<dbReference type="Pfam" id="PF08574">
    <property type="entry name" value="Iwr1"/>
    <property type="match status" value="1"/>
</dbReference>
<dbReference type="RefSeq" id="XP_018019865.1">
    <property type="nucleotide sequence ID" value="XM_018164376.2"/>
</dbReference>
<dbReference type="RefSeq" id="XP_018019863.1">
    <property type="nucleotide sequence ID" value="XM_018164374.2"/>
</dbReference>
<dbReference type="PANTHER" id="PTHR31196:SF2">
    <property type="entry name" value="RNA POLYMERASE II NUCLEAR LOCALIZATION PROTEIN SLC7A6OS-RELATED"/>
    <property type="match status" value="1"/>
</dbReference>
<feature type="region of interest" description="Disordered" evidence="10">
    <location>
        <begin position="139"/>
        <end position="158"/>
    </location>
</feature>